<dbReference type="PROSITE" id="PS00678">
    <property type="entry name" value="WD_REPEATS_1"/>
    <property type="match status" value="1"/>
</dbReference>
<dbReference type="Proteomes" id="UP000191144">
    <property type="component" value="Chromosome A"/>
</dbReference>
<name>A0A1G4ILQ1_9SACH</name>
<dbReference type="InterPro" id="IPR001680">
    <property type="entry name" value="WD40_rpt"/>
</dbReference>
<feature type="repeat" description="WD" evidence="3">
    <location>
        <begin position="228"/>
        <end position="262"/>
    </location>
</feature>
<dbReference type="OrthoDB" id="10262475at2759"/>
<dbReference type="PANTHER" id="PTHR10971">
    <property type="entry name" value="MRNA EXPORT FACTOR AND BUB3"/>
    <property type="match status" value="1"/>
</dbReference>
<reference evidence="5" key="1">
    <citation type="submission" date="2016-03" db="EMBL/GenBank/DDBJ databases">
        <authorList>
            <person name="Devillers Hugo."/>
        </authorList>
    </citation>
    <scope>NUCLEOTIDE SEQUENCE [LARGE SCALE GENOMIC DNA]</scope>
</reference>
<evidence type="ECO:0000256" key="1">
    <source>
        <dbReference type="ARBA" id="ARBA00022574"/>
    </source>
</evidence>
<evidence type="ECO:0000256" key="3">
    <source>
        <dbReference type="PROSITE-ProRule" id="PRU00221"/>
    </source>
</evidence>
<keyword evidence="1 3" id="KW-0853">WD repeat</keyword>
<keyword evidence="2" id="KW-0677">Repeat</keyword>
<keyword evidence="5" id="KW-1185">Reference proteome</keyword>
<dbReference type="Pfam" id="PF00400">
    <property type="entry name" value="WD40"/>
    <property type="match status" value="3"/>
</dbReference>
<dbReference type="InterPro" id="IPR019775">
    <property type="entry name" value="WD40_repeat_CS"/>
</dbReference>
<dbReference type="SMART" id="SM00320">
    <property type="entry name" value="WD40"/>
    <property type="match status" value="4"/>
</dbReference>
<sequence>MKLDCLNDSPKDYVSSLLVIPENPHVVAAAWDGTVSLYDYEKNRLLARMQHDCGILSSTLTLGGKICVGSVQGEILEVDVESGKFDFISDEAALGVSAMSSSNGNIVSGSWDGSLRVIDPRTGHVWQNSKLENRKVLALDSNDDVVVVACTGGKVALYDFRNMEKPVIQDSGLKFQTRDIKLMPLGNGYAQSSVDGRVAVEYFDNESQRLAFRCHRMNLSDTQFVFPVNSLAFSSKTSRLYTGGSDGNVFAWNLETRKKTEQLIKIQESVVKLATHDDMLFVAATDDSFKTMAAVQDVEVPSSQIYFTKL</sequence>
<dbReference type="EMBL" id="LT598483">
    <property type="protein sequence ID" value="SCU77513.1"/>
    <property type="molecule type" value="Genomic_DNA"/>
</dbReference>
<accession>A0A1G4ILQ1</accession>
<dbReference type="InterPro" id="IPR015943">
    <property type="entry name" value="WD40/YVTN_repeat-like_dom_sf"/>
</dbReference>
<dbReference type="Gene3D" id="2.130.10.10">
    <property type="entry name" value="YVTN repeat-like/Quinoprotein amine dehydrogenase"/>
    <property type="match status" value="1"/>
</dbReference>
<gene>
    <name evidence="4" type="ORF">LAME_0A01354G</name>
</gene>
<organism evidence="4 5">
    <name type="scientific">Lachancea meyersii CBS 8951</name>
    <dbReference type="NCBI Taxonomy" id="1266667"/>
    <lineage>
        <taxon>Eukaryota</taxon>
        <taxon>Fungi</taxon>
        <taxon>Dikarya</taxon>
        <taxon>Ascomycota</taxon>
        <taxon>Saccharomycotina</taxon>
        <taxon>Saccharomycetes</taxon>
        <taxon>Saccharomycetales</taxon>
        <taxon>Saccharomycetaceae</taxon>
        <taxon>Lachancea</taxon>
    </lineage>
</organism>
<evidence type="ECO:0000256" key="2">
    <source>
        <dbReference type="ARBA" id="ARBA00022737"/>
    </source>
</evidence>
<evidence type="ECO:0000313" key="4">
    <source>
        <dbReference type="EMBL" id="SCU77513.1"/>
    </source>
</evidence>
<dbReference type="PROSITE" id="PS50082">
    <property type="entry name" value="WD_REPEATS_2"/>
    <property type="match status" value="1"/>
</dbReference>
<dbReference type="InterPro" id="IPR036322">
    <property type="entry name" value="WD40_repeat_dom_sf"/>
</dbReference>
<evidence type="ECO:0000313" key="5">
    <source>
        <dbReference type="Proteomes" id="UP000191144"/>
    </source>
</evidence>
<proteinExistence type="predicted"/>
<protein>
    <submittedName>
        <fullName evidence="4">LAME_0A01354g1_1</fullName>
    </submittedName>
</protein>
<dbReference type="SUPFAM" id="SSF50978">
    <property type="entry name" value="WD40 repeat-like"/>
    <property type="match status" value="1"/>
</dbReference>
<dbReference type="AlphaFoldDB" id="A0A1G4ILQ1"/>